<evidence type="ECO:0000313" key="1">
    <source>
        <dbReference type="EMBL" id="ACI12199.1"/>
    </source>
</evidence>
<dbReference type="KEGG" id="kpe:KPK_A0017"/>
<protein>
    <submittedName>
        <fullName evidence="1">Uncharacterized protein</fullName>
    </submittedName>
</protein>
<accession>B5RJU5</accession>
<organism evidence="1 2">
    <name type="scientific">Klebsiella variicola (strain 342)</name>
    <name type="common">Klebsiella pneumoniae</name>
    <dbReference type="NCBI Taxonomy" id="507522"/>
    <lineage>
        <taxon>Bacteria</taxon>
        <taxon>Pseudomonadati</taxon>
        <taxon>Pseudomonadota</taxon>
        <taxon>Gammaproteobacteria</taxon>
        <taxon>Enterobacterales</taxon>
        <taxon>Enterobacteriaceae</taxon>
        <taxon>Klebsiella/Raoultella group</taxon>
        <taxon>Klebsiella</taxon>
        <taxon>Klebsiella pneumoniae complex</taxon>
    </lineage>
</organism>
<dbReference type="EMBL" id="CP000965">
    <property type="protein sequence ID" value="ACI12199.1"/>
    <property type="molecule type" value="Genomic_DNA"/>
</dbReference>
<evidence type="ECO:0000313" key="2">
    <source>
        <dbReference type="Proteomes" id="UP000001734"/>
    </source>
</evidence>
<proteinExistence type="predicted"/>
<sequence>MMLAVIPYDCHAYENIESEVVMIDLLRFRMNLYASDLTATCREML</sequence>
<dbReference type="HOGENOM" id="CLU_3200995_0_0_6"/>
<reference evidence="1 2" key="1">
    <citation type="journal article" date="2008" name="PLoS Genet.">
        <title>Complete genome sequence of the N2-fixing broad host range endophyte Klebsiella pneumoniae 342 and virulence predictions verified in mice.</title>
        <authorList>
            <person name="Fouts D.E."/>
            <person name="Tyler H.L."/>
            <person name="DeBoy R.T."/>
            <person name="Daugherty S."/>
            <person name="Ren Q."/>
            <person name="Badger J.H."/>
            <person name="Durkin A.S."/>
            <person name="Huot H."/>
            <person name="Shrivastava S."/>
            <person name="Kothari S."/>
            <person name="Dodson R.J."/>
            <person name="Mohamoud Y."/>
            <person name="Khouri H."/>
            <person name="Roesch L.F."/>
            <person name="Krogfelt K.A."/>
            <person name="Struve C."/>
            <person name="Triplett E.W."/>
            <person name="Methe B.A."/>
        </authorList>
    </citation>
    <scope>NUCLEOTIDE SEQUENCE [LARGE SCALE GENOMIC DNA]</scope>
    <source>
        <strain evidence="1 2">342</strain>
        <plasmid evidence="2">Plasmid pKP187</plasmid>
    </source>
</reference>
<geneLocation type="plasmid" evidence="1 2">
    <name>pKP187</name>
</geneLocation>
<dbReference type="Proteomes" id="UP000001734">
    <property type="component" value="Plasmid pKP187"/>
</dbReference>
<name>B5RJU5_KLEV3</name>
<keyword evidence="1" id="KW-0614">Plasmid</keyword>
<dbReference type="AlphaFoldDB" id="B5RJU5"/>
<dbReference type="BioCyc" id="KPNE507522:GI0B-5555-MONOMER"/>
<gene>
    <name evidence="1" type="ordered locus">KPK_A0017</name>
</gene>